<dbReference type="EMBL" id="CP060139">
    <property type="protein sequence ID" value="QNR25239.1"/>
    <property type="molecule type" value="Genomic_DNA"/>
</dbReference>
<organism evidence="4 5">
    <name type="scientific">Croceimicrobium hydrocarbonivorans</name>
    <dbReference type="NCBI Taxonomy" id="2761580"/>
    <lineage>
        <taxon>Bacteria</taxon>
        <taxon>Pseudomonadati</taxon>
        <taxon>Bacteroidota</taxon>
        <taxon>Flavobacteriia</taxon>
        <taxon>Flavobacteriales</taxon>
        <taxon>Owenweeksiaceae</taxon>
        <taxon>Croceimicrobium</taxon>
    </lineage>
</organism>
<dbReference type="InterPro" id="IPR006860">
    <property type="entry name" value="FecR"/>
</dbReference>
<dbReference type="Pfam" id="PF16344">
    <property type="entry name" value="FecR_C"/>
    <property type="match status" value="1"/>
</dbReference>
<evidence type="ECO:0000259" key="2">
    <source>
        <dbReference type="Pfam" id="PF04773"/>
    </source>
</evidence>
<evidence type="ECO:0000259" key="3">
    <source>
        <dbReference type="Pfam" id="PF16344"/>
    </source>
</evidence>
<dbReference type="Gene3D" id="3.55.50.30">
    <property type="match status" value="1"/>
</dbReference>
<gene>
    <name evidence="4" type="ORF">H4K34_05205</name>
</gene>
<evidence type="ECO:0000313" key="5">
    <source>
        <dbReference type="Proteomes" id="UP000516305"/>
    </source>
</evidence>
<reference evidence="4 5" key="1">
    <citation type="submission" date="2020-08" db="EMBL/GenBank/DDBJ databases">
        <title>Croceimicrobium hydrocarbonivorans gen. nov., sp. nov., a novel marine bacterium isolated from a bacterial consortium that degrades polyethylene terephthalate.</title>
        <authorList>
            <person name="Liu R."/>
        </authorList>
    </citation>
    <scope>NUCLEOTIDE SEQUENCE [LARGE SCALE GENOMIC DNA]</scope>
    <source>
        <strain evidence="4 5">A20-9</strain>
    </source>
</reference>
<evidence type="ECO:0000313" key="4">
    <source>
        <dbReference type="EMBL" id="QNR25239.1"/>
    </source>
</evidence>
<sequence length="336" mass="38625">MNIDWRLITKILNENASEEDQIRFQKWLGSDPKHRELYTELKERWDQQEPNSDLNTKIAYADFLRKRDQLAAPKQTKVLPLRRFINIAAAILILFSLSYGAFYYYHDTAKDIEMLMVATEAGQRRTVILADGTEVMLNVESKLSFPKSFDPKERRISFEGEAFFRVAKDPKKPFIIESNEIQTKVLGTEFNLNSYKNDSSTTLTLVEGSVAISGLGTEEILQPQEAINFNSKTGKVSAVAYQPELLTGWMDNILSFENTSLGAVALKLERKYDIQIEFADPSLKEEKITGRFESQSLSVILHSITQLRKLDFESIEEQENYDDKLKVLIYKPQSRQ</sequence>
<dbReference type="InterPro" id="IPR012373">
    <property type="entry name" value="Ferrdict_sens_TM"/>
</dbReference>
<dbReference type="AlphaFoldDB" id="A0A7H0VHP1"/>
<feature type="transmembrane region" description="Helical" evidence="1">
    <location>
        <begin position="84"/>
        <end position="105"/>
    </location>
</feature>
<keyword evidence="5" id="KW-1185">Reference proteome</keyword>
<accession>A0A7H0VHP1</accession>
<keyword evidence="1" id="KW-1133">Transmembrane helix</keyword>
<dbReference type="Pfam" id="PF04773">
    <property type="entry name" value="FecR"/>
    <property type="match status" value="1"/>
</dbReference>
<name>A0A7H0VHP1_9FLAO</name>
<evidence type="ECO:0000256" key="1">
    <source>
        <dbReference type="SAM" id="Phobius"/>
    </source>
</evidence>
<proteinExistence type="predicted"/>
<dbReference type="PANTHER" id="PTHR30273:SF2">
    <property type="entry name" value="PROTEIN FECR"/>
    <property type="match status" value="1"/>
</dbReference>
<dbReference type="PANTHER" id="PTHR30273">
    <property type="entry name" value="PERIPLASMIC SIGNAL SENSOR AND SIGMA FACTOR ACTIVATOR FECR-RELATED"/>
    <property type="match status" value="1"/>
</dbReference>
<dbReference type="InterPro" id="IPR032508">
    <property type="entry name" value="FecR_C"/>
</dbReference>
<keyword evidence="1" id="KW-0472">Membrane</keyword>
<dbReference type="KEGG" id="chyd:H4K34_05205"/>
<dbReference type="PIRSF" id="PIRSF018266">
    <property type="entry name" value="FecR"/>
    <property type="match status" value="1"/>
</dbReference>
<dbReference type="Gene3D" id="2.60.120.1440">
    <property type="match status" value="1"/>
</dbReference>
<dbReference type="Proteomes" id="UP000516305">
    <property type="component" value="Chromosome"/>
</dbReference>
<dbReference type="FunFam" id="2.60.120.1440:FF:000001">
    <property type="entry name" value="Putative anti-sigma factor"/>
    <property type="match status" value="1"/>
</dbReference>
<feature type="domain" description="Protein FecR C-terminal" evidence="3">
    <location>
        <begin position="254"/>
        <end position="318"/>
    </location>
</feature>
<dbReference type="RefSeq" id="WP_210759766.1">
    <property type="nucleotide sequence ID" value="NZ_CP060139.1"/>
</dbReference>
<keyword evidence="1" id="KW-0812">Transmembrane</keyword>
<protein>
    <submittedName>
        <fullName evidence="4">FecR domain-containing protein</fullName>
    </submittedName>
</protein>
<feature type="domain" description="FecR protein" evidence="2">
    <location>
        <begin position="117"/>
        <end position="210"/>
    </location>
</feature>
<dbReference type="GO" id="GO:0016989">
    <property type="term" value="F:sigma factor antagonist activity"/>
    <property type="evidence" value="ECO:0007669"/>
    <property type="project" value="TreeGrafter"/>
</dbReference>